<name>A0A643BUC0_BALPH</name>
<dbReference type="PANTHER" id="PTHR10956">
    <property type="entry name" value="60S RIBOSOMAL PROTEIN L31"/>
    <property type="match status" value="1"/>
</dbReference>
<evidence type="ECO:0000313" key="5">
    <source>
        <dbReference type="Proteomes" id="UP000437017"/>
    </source>
</evidence>
<evidence type="ECO:0000256" key="1">
    <source>
        <dbReference type="ARBA" id="ARBA00010808"/>
    </source>
</evidence>
<accession>A0A643BUC0</accession>
<comment type="caution">
    <text evidence="4">The sequence shown here is derived from an EMBL/GenBank/DDBJ whole genome shotgun (WGS) entry which is preliminary data.</text>
</comment>
<proteinExistence type="inferred from homology"/>
<dbReference type="OrthoDB" id="10413330at2759"/>
<comment type="similarity">
    <text evidence="1">Belongs to the eukaryotic ribosomal protein eL31 family.</text>
</comment>
<dbReference type="Proteomes" id="UP000437017">
    <property type="component" value="Unassembled WGS sequence"/>
</dbReference>
<organism evidence="4 5">
    <name type="scientific">Balaenoptera physalus</name>
    <name type="common">Fin whale</name>
    <name type="synonym">Balaena physalus</name>
    <dbReference type="NCBI Taxonomy" id="9770"/>
    <lineage>
        <taxon>Eukaryota</taxon>
        <taxon>Metazoa</taxon>
        <taxon>Chordata</taxon>
        <taxon>Craniata</taxon>
        <taxon>Vertebrata</taxon>
        <taxon>Euteleostomi</taxon>
        <taxon>Mammalia</taxon>
        <taxon>Eutheria</taxon>
        <taxon>Laurasiatheria</taxon>
        <taxon>Artiodactyla</taxon>
        <taxon>Whippomorpha</taxon>
        <taxon>Cetacea</taxon>
        <taxon>Mysticeti</taxon>
        <taxon>Balaenopteridae</taxon>
        <taxon>Balaenoptera</taxon>
    </lineage>
</organism>
<dbReference type="GO" id="GO:0002181">
    <property type="term" value="P:cytoplasmic translation"/>
    <property type="evidence" value="ECO:0007669"/>
    <property type="project" value="TreeGrafter"/>
</dbReference>
<keyword evidence="3" id="KW-0687">Ribonucleoprotein</keyword>
<feature type="non-terminal residue" evidence="4">
    <location>
        <position position="1"/>
    </location>
</feature>
<dbReference type="AlphaFoldDB" id="A0A643BUC0"/>
<evidence type="ECO:0000313" key="4">
    <source>
        <dbReference type="EMBL" id="KAB0391504.1"/>
    </source>
</evidence>
<sequence length="138" mass="15347">LKIFQVDLDLELSLSSKEKKRVGGVRSGRGTQMGCGGDFLCKRGEKDKGRSANNKVVTREYTISIHKHIHGVGFEKHTPWALIAIRKFATKEMGIPDMLIDARLSKADEDSPNKLYTLVTYVSVTTSKNLHSVSVDEN</sequence>
<dbReference type="Pfam" id="PF01198">
    <property type="entry name" value="Ribosomal_L31e"/>
    <property type="match status" value="1"/>
</dbReference>
<evidence type="ECO:0000256" key="2">
    <source>
        <dbReference type="ARBA" id="ARBA00022980"/>
    </source>
</evidence>
<dbReference type="GO" id="GO:0022625">
    <property type="term" value="C:cytosolic large ribosomal subunit"/>
    <property type="evidence" value="ECO:0007669"/>
    <property type="project" value="TreeGrafter"/>
</dbReference>
<dbReference type="Gene3D" id="3.10.440.10">
    <property type="match status" value="2"/>
</dbReference>
<dbReference type="InterPro" id="IPR023621">
    <property type="entry name" value="Ribosomal_eL31_dom_sf"/>
</dbReference>
<protein>
    <recommendedName>
        <fullName evidence="6">60S ribosomal protein L31</fullName>
    </recommendedName>
</protein>
<dbReference type="InterPro" id="IPR000054">
    <property type="entry name" value="Ribosomal_eL31"/>
</dbReference>
<dbReference type="PANTHER" id="PTHR10956:SF4">
    <property type="entry name" value="LARGE RIBOSOMAL SUBUNIT PROTEIN EL31"/>
    <property type="match status" value="1"/>
</dbReference>
<dbReference type="SMART" id="SM01380">
    <property type="entry name" value="Ribosomal_L31e"/>
    <property type="match status" value="1"/>
</dbReference>
<evidence type="ECO:0008006" key="6">
    <source>
        <dbReference type="Google" id="ProtNLM"/>
    </source>
</evidence>
<dbReference type="EMBL" id="SGJD01004506">
    <property type="protein sequence ID" value="KAB0391504.1"/>
    <property type="molecule type" value="Genomic_DNA"/>
</dbReference>
<keyword evidence="5" id="KW-1185">Reference proteome</keyword>
<dbReference type="GO" id="GO:0003735">
    <property type="term" value="F:structural constituent of ribosome"/>
    <property type="evidence" value="ECO:0007669"/>
    <property type="project" value="InterPro"/>
</dbReference>
<reference evidence="4 5" key="1">
    <citation type="journal article" date="2019" name="PLoS ONE">
        <title>Genomic analyses reveal an absence of contemporary introgressive admixture between fin whales and blue whales, despite known hybrids.</title>
        <authorList>
            <person name="Westbury M.V."/>
            <person name="Petersen B."/>
            <person name="Lorenzen E.D."/>
        </authorList>
    </citation>
    <scope>NUCLEOTIDE SEQUENCE [LARGE SCALE GENOMIC DNA]</scope>
    <source>
        <strain evidence="4">FinWhale-01</strain>
    </source>
</reference>
<evidence type="ECO:0000256" key="3">
    <source>
        <dbReference type="ARBA" id="ARBA00023274"/>
    </source>
</evidence>
<gene>
    <name evidence="4" type="ORF">E2I00_013020</name>
</gene>
<keyword evidence="2" id="KW-0689">Ribosomal protein</keyword>
<dbReference type="SUPFAM" id="SSF54575">
    <property type="entry name" value="Ribosomal protein L31e"/>
    <property type="match status" value="1"/>
</dbReference>